<reference evidence="1" key="1">
    <citation type="submission" date="2018-05" db="EMBL/GenBank/DDBJ databases">
        <authorList>
            <person name="Lanie J.A."/>
            <person name="Ng W.-L."/>
            <person name="Kazmierczak K.M."/>
            <person name="Andrzejewski T.M."/>
            <person name="Davidsen T.M."/>
            <person name="Wayne K.J."/>
            <person name="Tettelin H."/>
            <person name="Glass J.I."/>
            <person name="Rusch D."/>
            <person name="Podicherti R."/>
            <person name="Tsui H.-C.T."/>
            <person name="Winkler M.E."/>
        </authorList>
    </citation>
    <scope>NUCLEOTIDE SEQUENCE</scope>
</reference>
<proteinExistence type="predicted"/>
<evidence type="ECO:0008006" key="2">
    <source>
        <dbReference type="Google" id="ProtNLM"/>
    </source>
</evidence>
<name>A0A382CU24_9ZZZZ</name>
<dbReference type="CDD" id="cd06982">
    <property type="entry name" value="cupin_BauB-like"/>
    <property type="match status" value="1"/>
</dbReference>
<dbReference type="EMBL" id="UINC01035807">
    <property type="protein sequence ID" value="SVB28807.1"/>
    <property type="molecule type" value="Genomic_DNA"/>
</dbReference>
<dbReference type="InterPro" id="IPR011051">
    <property type="entry name" value="RmlC_Cupin_sf"/>
</dbReference>
<dbReference type="SUPFAM" id="SSF51182">
    <property type="entry name" value="RmlC-like cupins"/>
    <property type="match status" value="1"/>
</dbReference>
<evidence type="ECO:0000313" key="1">
    <source>
        <dbReference type="EMBL" id="SVB28807.1"/>
    </source>
</evidence>
<gene>
    <name evidence="1" type="ORF">METZ01_LOCUS181661</name>
</gene>
<protein>
    <recommendedName>
        <fullName evidence="2">Cupin 2 conserved barrel domain-containing protein</fullName>
    </recommendedName>
</protein>
<accession>A0A382CU24</accession>
<dbReference type="InterPro" id="IPR014710">
    <property type="entry name" value="RmlC-like_jellyroll"/>
</dbReference>
<organism evidence="1">
    <name type="scientific">marine metagenome</name>
    <dbReference type="NCBI Taxonomy" id="408172"/>
    <lineage>
        <taxon>unclassified sequences</taxon>
        <taxon>metagenomes</taxon>
        <taxon>ecological metagenomes</taxon>
    </lineage>
</organism>
<dbReference type="Gene3D" id="2.60.120.10">
    <property type="entry name" value="Jelly Rolls"/>
    <property type="match status" value="1"/>
</dbReference>
<dbReference type="AlphaFoldDB" id="A0A382CU24"/>
<sequence>MAQRNKKFMAATSTIFEDNERVRITEWRFKPGEETGWHRHELDYTVVPLLTGTLTIVDRAGAESLNDITTGIPYFRYSGAEHNVINHSKIEVAFMEIEVK</sequence>